<evidence type="ECO:0000313" key="2">
    <source>
        <dbReference type="EMBL" id="RCK78246.1"/>
    </source>
</evidence>
<comment type="caution">
    <text evidence="2">The sequence shown here is derived from an EMBL/GenBank/DDBJ whole genome shotgun (WGS) entry which is preliminary data.</text>
</comment>
<sequence>MKIFILANREHVKADVAASYPHDEIALFLYKPDMQPFLEVALEFGRAVIAGSTVGETIRLVVAGPVAIAYILGMAFAHASRHIIFAYLDLEKKRYVDLDLSDHKRVHL</sequence>
<organism evidence="2 3">
    <name type="scientific">Candidatus Ozemobacter sibiricus</name>
    <dbReference type="NCBI Taxonomy" id="2268124"/>
    <lineage>
        <taxon>Bacteria</taxon>
        <taxon>Candidatus Ozemobacteria</taxon>
        <taxon>Candidatus Ozemobacterales</taxon>
        <taxon>Candidatus Ozemobacteraceae</taxon>
        <taxon>Candidatus Ozemobacter</taxon>
    </lineage>
</organism>
<evidence type="ECO:0000313" key="3">
    <source>
        <dbReference type="Proteomes" id="UP000252355"/>
    </source>
</evidence>
<dbReference type="AlphaFoldDB" id="A0A367ZJH2"/>
<reference evidence="2 3" key="1">
    <citation type="submission" date="2018-05" db="EMBL/GenBank/DDBJ databases">
        <title>A metagenomic window into the 2 km-deep terrestrial subsurface aquifer revealed taxonomically and functionally diverse microbial community comprising novel uncultured bacterial lineages.</title>
        <authorList>
            <person name="Kadnikov V.V."/>
            <person name="Mardanov A.V."/>
            <person name="Beletsky A.V."/>
            <person name="Banks D."/>
            <person name="Pimenov N.V."/>
            <person name="Frank Y.A."/>
            <person name="Karnachuk O.V."/>
            <person name="Ravin N.V."/>
        </authorList>
    </citation>
    <scope>NUCLEOTIDE SEQUENCE [LARGE SCALE GENOMIC DNA]</scope>
    <source>
        <strain evidence="2">BY5</strain>
    </source>
</reference>
<keyword evidence="1" id="KW-0472">Membrane</keyword>
<evidence type="ECO:0000256" key="1">
    <source>
        <dbReference type="SAM" id="Phobius"/>
    </source>
</evidence>
<dbReference type="EMBL" id="QOQW01000025">
    <property type="protein sequence ID" value="RCK78246.1"/>
    <property type="molecule type" value="Genomic_DNA"/>
</dbReference>
<name>A0A367ZJH2_9BACT</name>
<proteinExistence type="predicted"/>
<protein>
    <submittedName>
        <fullName evidence="2">Uncharacterized protein</fullName>
    </submittedName>
</protein>
<accession>A0A367ZJH2</accession>
<gene>
    <name evidence="2" type="ORF">OZSIB_1623</name>
</gene>
<keyword evidence="1" id="KW-0812">Transmembrane</keyword>
<dbReference type="Proteomes" id="UP000252355">
    <property type="component" value="Unassembled WGS sequence"/>
</dbReference>
<feature type="transmembrane region" description="Helical" evidence="1">
    <location>
        <begin position="67"/>
        <end position="88"/>
    </location>
</feature>
<keyword evidence="1" id="KW-1133">Transmembrane helix</keyword>